<dbReference type="Proteomes" id="UP000006727">
    <property type="component" value="Chromosome 14"/>
</dbReference>
<evidence type="ECO:0000256" key="2">
    <source>
        <dbReference type="ARBA" id="ARBA00009191"/>
    </source>
</evidence>
<reference evidence="7 9" key="2">
    <citation type="journal article" date="2018" name="Plant J.">
        <title>The Physcomitrella patens chromosome-scale assembly reveals moss genome structure and evolution.</title>
        <authorList>
            <person name="Lang D."/>
            <person name="Ullrich K.K."/>
            <person name="Murat F."/>
            <person name="Fuchs J."/>
            <person name="Jenkins J."/>
            <person name="Haas F.B."/>
            <person name="Piednoel M."/>
            <person name="Gundlach H."/>
            <person name="Van Bel M."/>
            <person name="Meyberg R."/>
            <person name="Vives C."/>
            <person name="Morata J."/>
            <person name="Symeonidi A."/>
            <person name="Hiss M."/>
            <person name="Muchero W."/>
            <person name="Kamisugi Y."/>
            <person name="Saleh O."/>
            <person name="Blanc G."/>
            <person name="Decker E.L."/>
            <person name="van Gessel N."/>
            <person name="Grimwood J."/>
            <person name="Hayes R.D."/>
            <person name="Graham S.W."/>
            <person name="Gunter L.E."/>
            <person name="McDaniel S.F."/>
            <person name="Hoernstein S.N.W."/>
            <person name="Larsson A."/>
            <person name="Li F.W."/>
            <person name="Perroud P.F."/>
            <person name="Phillips J."/>
            <person name="Ranjan P."/>
            <person name="Rokshar D.S."/>
            <person name="Rothfels C.J."/>
            <person name="Schneider L."/>
            <person name="Shu S."/>
            <person name="Stevenson D.W."/>
            <person name="Thummler F."/>
            <person name="Tillich M."/>
            <person name="Villarreal Aguilar J.C."/>
            <person name="Widiez T."/>
            <person name="Wong G.K."/>
            <person name="Wymore A."/>
            <person name="Zhang Y."/>
            <person name="Zimmer A.D."/>
            <person name="Quatrano R.S."/>
            <person name="Mayer K.F.X."/>
            <person name="Goodstein D."/>
            <person name="Casacuberta J.M."/>
            <person name="Vandepoele K."/>
            <person name="Reski R."/>
            <person name="Cuming A.C."/>
            <person name="Tuskan G.A."/>
            <person name="Maumus F."/>
            <person name="Salse J."/>
            <person name="Schmutz J."/>
            <person name="Rensing S.A."/>
        </authorList>
    </citation>
    <scope>NUCLEOTIDE SEQUENCE [LARGE SCALE GENOMIC DNA]</scope>
    <source>
        <strain evidence="8 9">cv. Gransden 2004</strain>
    </source>
</reference>
<evidence type="ECO:0000256" key="3">
    <source>
        <dbReference type="ARBA" id="ARBA00022554"/>
    </source>
</evidence>
<dbReference type="Pfam" id="PF03088">
    <property type="entry name" value="Str_synth"/>
    <property type="match status" value="1"/>
</dbReference>
<sequence>MDNGSVATTISVTPCGFTSALCGMVAHAVPTAMQQRTLGFAAGVVVLMLAWDPPLIGPLAGLNFDWSNWNSSDIRPMLGINEWPCDPDNKLLQAQKLILQDASGPESLAFDSTGAGPYTGVSDGRILRWDGDEARWHTFGVTSSIRTEVCDVHPPLVRNEPVCGRPLGLRFDKHDNLYIADAYFGLLVMGPQGGVAKPVSTQAEGVPFRFVNDLDLDENGTVYFTDSSSRRPRSQCNIVTFEQDRSGRVLRYDPKTQQTTVLARELFYPNGIAVSLDSSFMLLSHTSKSRIGKYWLKGPKLGTLEEFAEVPGFPDNIRRTKEGDFWVALHSRVTKLQNFLANHWYLLRILYSLPLRFDFISWLTTGTPDAMVIKFNPNGEAIEAFEDRKGQNARLLSFADERDGVLWMSSVFMPSIWTLPLNASAASHL</sequence>
<dbReference type="GO" id="GO:0016787">
    <property type="term" value="F:hydrolase activity"/>
    <property type="evidence" value="ECO:0000318"/>
    <property type="project" value="GO_Central"/>
</dbReference>
<evidence type="ECO:0000259" key="6">
    <source>
        <dbReference type="Pfam" id="PF03088"/>
    </source>
</evidence>
<dbReference type="GeneID" id="112291302"/>
<accession>A9RYV3</accession>
<comment type="similarity">
    <text evidence="2">Belongs to the strictosidine synthase family.</text>
</comment>
<feature type="domain" description="Strictosidine synthase conserved region" evidence="6">
    <location>
        <begin position="212"/>
        <end position="299"/>
    </location>
</feature>
<dbReference type="PaxDb" id="3218-PP1S36_129V6.1"/>
<keyword evidence="5" id="KW-0325">Glycoprotein</keyword>
<evidence type="ECO:0000313" key="8">
    <source>
        <dbReference type="EnsemblPlants" id="Pp3c14_13140V3.1"/>
    </source>
</evidence>
<comment type="subcellular location">
    <subcellularLocation>
        <location evidence="1">Vacuole</location>
    </subcellularLocation>
</comment>
<dbReference type="InterPro" id="IPR018119">
    <property type="entry name" value="Strictosidine_synth_cons-reg"/>
</dbReference>
<dbReference type="RefSeq" id="XP_024394258.1">
    <property type="nucleotide sequence ID" value="XM_024538490.2"/>
</dbReference>
<dbReference type="InterPro" id="IPR011042">
    <property type="entry name" value="6-blade_b-propeller_TolB-like"/>
</dbReference>
<evidence type="ECO:0000256" key="1">
    <source>
        <dbReference type="ARBA" id="ARBA00004116"/>
    </source>
</evidence>
<dbReference type="OrthoDB" id="5307922at2759"/>
<keyword evidence="3" id="KW-0926">Vacuole</keyword>
<reference evidence="8" key="3">
    <citation type="submission" date="2020-12" db="UniProtKB">
        <authorList>
            <consortium name="EnsemblPlants"/>
        </authorList>
    </citation>
    <scope>IDENTIFICATION</scope>
</reference>
<proteinExistence type="inferred from homology"/>
<dbReference type="STRING" id="3218.A9RYV3"/>
<evidence type="ECO:0000313" key="7">
    <source>
        <dbReference type="EMBL" id="PNR41049.1"/>
    </source>
</evidence>
<dbReference type="GO" id="GO:0005773">
    <property type="term" value="C:vacuole"/>
    <property type="evidence" value="ECO:0007669"/>
    <property type="project" value="UniProtKB-SubCell"/>
</dbReference>
<dbReference type="OMA" id="CKPHECL"/>
<evidence type="ECO:0000313" key="9">
    <source>
        <dbReference type="Proteomes" id="UP000006727"/>
    </source>
</evidence>
<dbReference type="SUPFAM" id="SSF63829">
    <property type="entry name" value="Calcium-dependent phosphotriesterase"/>
    <property type="match status" value="1"/>
</dbReference>
<protein>
    <recommendedName>
        <fullName evidence="6">Strictosidine synthase conserved region domain-containing protein</fullName>
    </recommendedName>
</protein>
<dbReference type="Gramene" id="Pp3c14_13140V3.1">
    <property type="protein sequence ID" value="Pp3c14_13140V3.1"/>
    <property type="gene ID" value="Pp3c14_13140"/>
</dbReference>
<dbReference type="EnsemblPlants" id="Pp3c14_13140V3.1">
    <property type="protein sequence ID" value="Pp3c14_13140V3.1"/>
    <property type="gene ID" value="Pp3c14_13140"/>
</dbReference>
<dbReference type="Gene3D" id="2.120.10.30">
    <property type="entry name" value="TolB, C-terminal domain"/>
    <property type="match status" value="1"/>
</dbReference>
<dbReference type="FunFam" id="2.120.10.30:FF:000032">
    <property type="entry name" value="Protein STRICTOSIDINE SYNTHASE-LIKE 13"/>
    <property type="match status" value="1"/>
</dbReference>
<dbReference type="PANTHER" id="PTHR10426">
    <property type="entry name" value="STRICTOSIDINE SYNTHASE-RELATED"/>
    <property type="match status" value="1"/>
</dbReference>
<evidence type="ECO:0000256" key="4">
    <source>
        <dbReference type="ARBA" id="ARBA00022729"/>
    </source>
</evidence>
<dbReference type="PANTHER" id="PTHR10426:SF106">
    <property type="entry name" value="PROTEIN STRICTOSIDINE SYNTHASE-LIKE 3"/>
    <property type="match status" value="1"/>
</dbReference>
<name>A9RYV3_PHYPA</name>
<organism evidence="7">
    <name type="scientific">Physcomitrium patens</name>
    <name type="common">Spreading-leaved earth moss</name>
    <name type="synonym">Physcomitrella patens</name>
    <dbReference type="NCBI Taxonomy" id="3218"/>
    <lineage>
        <taxon>Eukaryota</taxon>
        <taxon>Viridiplantae</taxon>
        <taxon>Streptophyta</taxon>
        <taxon>Embryophyta</taxon>
        <taxon>Bryophyta</taxon>
        <taxon>Bryophytina</taxon>
        <taxon>Bryopsida</taxon>
        <taxon>Funariidae</taxon>
        <taxon>Funariales</taxon>
        <taxon>Funariaceae</taxon>
        <taxon>Physcomitrium</taxon>
    </lineage>
</organism>
<dbReference type="HOGENOM" id="CLU_023267_2_0_1"/>
<dbReference type="eggNOG" id="KOG1520">
    <property type="taxonomic scope" value="Eukaryota"/>
</dbReference>
<dbReference type="AlphaFoldDB" id="A9RYV3"/>
<dbReference type="EMBL" id="ABEU02000014">
    <property type="protein sequence ID" value="PNR41049.1"/>
    <property type="molecule type" value="Genomic_DNA"/>
</dbReference>
<keyword evidence="4" id="KW-0732">Signal</keyword>
<evidence type="ECO:0000256" key="5">
    <source>
        <dbReference type="ARBA" id="ARBA00023180"/>
    </source>
</evidence>
<reference evidence="7 9" key="1">
    <citation type="journal article" date="2008" name="Science">
        <title>The Physcomitrella genome reveals evolutionary insights into the conquest of land by plants.</title>
        <authorList>
            <person name="Rensing S."/>
            <person name="Lang D."/>
            <person name="Zimmer A."/>
            <person name="Terry A."/>
            <person name="Salamov A."/>
            <person name="Shapiro H."/>
            <person name="Nishiyama T."/>
            <person name="Perroud P.-F."/>
            <person name="Lindquist E."/>
            <person name="Kamisugi Y."/>
            <person name="Tanahashi T."/>
            <person name="Sakakibara K."/>
            <person name="Fujita T."/>
            <person name="Oishi K."/>
            <person name="Shin-I T."/>
            <person name="Kuroki Y."/>
            <person name="Toyoda A."/>
            <person name="Suzuki Y."/>
            <person name="Hashimoto A."/>
            <person name="Yamaguchi K."/>
            <person name="Sugano A."/>
            <person name="Kohara Y."/>
            <person name="Fujiyama A."/>
            <person name="Anterola A."/>
            <person name="Aoki S."/>
            <person name="Ashton N."/>
            <person name="Barbazuk W.B."/>
            <person name="Barker E."/>
            <person name="Bennetzen J."/>
            <person name="Bezanilla M."/>
            <person name="Blankenship R."/>
            <person name="Cho S.H."/>
            <person name="Dutcher S."/>
            <person name="Estelle M."/>
            <person name="Fawcett J.A."/>
            <person name="Gundlach H."/>
            <person name="Hanada K."/>
            <person name="Heyl A."/>
            <person name="Hicks K.A."/>
            <person name="Hugh J."/>
            <person name="Lohr M."/>
            <person name="Mayer K."/>
            <person name="Melkozernov A."/>
            <person name="Murata T."/>
            <person name="Nelson D."/>
            <person name="Pils B."/>
            <person name="Prigge M."/>
            <person name="Reiss B."/>
            <person name="Renner T."/>
            <person name="Rombauts S."/>
            <person name="Rushton P."/>
            <person name="Sanderfoot A."/>
            <person name="Schween G."/>
            <person name="Shiu S.-H."/>
            <person name="Stueber K."/>
            <person name="Theodoulou F.L."/>
            <person name="Tu H."/>
            <person name="Van de Peer Y."/>
            <person name="Verrier P.J."/>
            <person name="Waters E."/>
            <person name="Wood A."/>
            <person name="Yang L."/>
            <person name="Cove D."/>
            <person name="Cuming A."/>
            <person name="Hasebe M."/>
            <person name="Lucas S."/>
            <person name="Mishler D.B."/>
            <person name="Reski R."/>
            <person name="Grigoriev I."/>
            <person name="Quatrano R.S."/>
            <person name="Boore J.L."/>
        </authorList>
    </citation>
    <scope>NUCLEOTIDE SEQUENCE [LARGE SCALE GENOMIC DNA]</scope>
    <source>
        <strain evidence="8 9">cv. Gransden 2004</strain>
    </source>
</reference>
<dbReference type="Pfam" id="PF20067">
    <property type="entry name" value="SSL_N"/>
    <property type="match status" value="1"/>
</dbReference>
<gene>
    <name evidence="8" type="primary">LOC112291302</name>
    <name evidence="7" type="ORF">PHYPA_018452</name>
</gene>
<keyword evidence="9" id="KW-1185">Reference proteome</keyword>